<dbReference type="InterPro" id="IPR036291">
    <property type="entry name" value="NAD(P)-bd_dom_sf"/>
</dbReference>
<evidence type="ECO:0008006" key="7">
    <source>
        <dbReference type="Google" id="ProtNLM"/>
    </source>
</evidence>
<name>A0A9W8Z5F4_9PEZI</name>
<dbReference type="GO" id="GO:0000785">
    <property type="term" value="C:chromatin"/>
    <property type="evidence" value="ECO:0007669"/>
    <property type="project" value="TreeGrafter"/>
</dbReference>
<organism evidence="5 6">
    <name type="scientific">Gnomoniopsis smithogilvyi</name>
    <dbReference type="NCBI Taxonomy" id="1191159"/>
    <lineage>
        <taxon>Eukaryota</taxon>
        <taxon>Fungi</taxon>
        <taxon>Dikarya</taxon>
        <taxon>Ascomycota</taxon>
        <taxon>Pezizomycotina</taxon>
        <taxon>Sordariomycetes</taxon>
        <taxon>Sordariomycetidae</taxon>
        <taxon>Diaporthales</taxon>
        <taxon>Gnomoniaceae</taxon>
        <taxon>Gnomoniopsis</taxon>
    </lineage>
</organism>
<dbReference type="Proteomes" id="UP001140453">
    <property type="component" value="Unassembled WGS sequence"/>
</dbReference>
<dbReference type="PANTHER" id="PTHR43580">
    <property type="entry name" value="OXIDOREDUCTASE GLYR1-RELATED"/>
    <property type="match status" value="1"/>
</dbReference>
<evidence type="ECO:0000256" key="1">
    <source>
        <dbReference type="ARBA" id="ARBA00007598"/>
    </source>
</evidence>
<dbReference type="GO" id="GO:0050661">
    <property type="term" value="F:NADP binding"/>
    <property type="evidence" value="ECO:0007669"/>
    <property type="project" value="InterPro"/>
</dbReference>
<keyword evidence="6" id="KW-1185">Reference proteome</keyword>
<dbReference type="AlphaFoldDB" id="A0A9W8Z5F4"/>
<dbReference type="OrthoDB" id="9988102at2759"/>
<dbReference type="GO" id="GO:0003677">
    <property type="term" value="F:DNA binding"/>
    <property type="evidence" value="ECO:0007669"/>
    <property type="project" value="TreeGrafter"/>
</dbReference>
<reference evidence="5" key="1">
    <citation type="submission" date="2022-10" db="EMBL/GenBank/DDBJ databases">
        <title>Tapping the CABI collections for fungal endophytes: first genome assemblies for Collariella, Neodidymelliopsis, Ascochyta clinopodiicola, Didymella pomorum, Didymosphaeria variabile, Neocosmospora piperis and Neocucurbitaria cava.</title>
        <authorList>
            <person name="Hill R."/>
        </authorList>
    </citation>
    <scope>NUCLEOTIDE SEQUENCE</scope>
    <source>
        <strain evidence="5">IMI 355082</strain>
    </source>
</reference>
<dbReference type="SUPFAM" id="SSF48179">
    <property type="entry name" value="6-phosphogluconate dehydrogenase C-terminal domain-like"/>
    <property type="match status" value="1"/>
</dbReference>
<dbReference type="PANTHER" id="PTHR43580:SF2">
    <property type="entry name" value="CYTOKINE-LIKE NUCLEAR FACTOR N-PAC"/>
    <property type="match status" value="1"/>
</dbReference>
<dbReference type="Pfam" id="PF03446">
    <property type="entry name" value="NAD_binding_2"/>
    <property type="match status" value="1"/>
</dbReference>
<evidence type="ECO:0000313" key="5">
    <source>
        <dbReference type="EMBL" id="KAJ4396957.1"/>
    </source>
</evidence>
<evidence type="ECO:0000259" key="3">
    <source>
        <dbReference type="Pfam" id="PF03446"/>
    </source>
</evidence>
<evidence type="ECO:0000313" key="6">
    <source>
        <dbReference type="Proteomes" id="UP001140453"/>
    </source>
</evidence>
<evidence type="ECO:0000259" key="4">
    <source>
        <dbReference type="Pfam" id="PF09130"/>
    </source>
</evidence>
<dbReference type="Gene3D" id="1.10.1040.10">
    <property type="entry name" value="N-(1-d-carboxylethyl)-l-norvaline Dehydrogenase, domain 2"/>
    <property type="match status" value="1"/>
</dbReference>
<comment type="caution">
    <text evidence="5">The sequence shown here is derived from an EMBL/GenBank/DDBJ whole genome shotgun (WGS) entry which is preliminary data.</text>
</comment>
<feature type="domain" description="Phosphogluconate dehydrogenase NAD-binding putative C-terminal" evidence="4">
    <location>
        <begin position="221"/>
        <end position="291"/>
    </location>
</feature>
<dbReference type="SUPFAM" id="SSF51735">
    <property type="entry name" value="NAD(P)-binding Rossmann-fold domains"/>
    <property type="match status" value="1"/>
</dbReference>
<feature type="domain" description="6-phosphogluconate dehydrogenase NADP-binding" evidence="3">
    <location>
        <begin position="9"/>
        <end position="136"/>
    </location>
</feature>
<dbReference type="Pfam" id="PF09130">
    <property type="entry name" value="DUF1932"/>
    <property type="match status" value="1"/>
</dbReference>
<dbReference type="Gene3D" id="3.40.50.720">
    <property type="entry name" value="NAD(P)-binding Rossmann-like Domain"/>
    <property type="match status" value="1"/>
</dbReference>
<proteinExistence type="inferred from homology"/>
<comment type="similarity">
    <text evidence="1">Belongs to the HIBADH-related family. NP60 subfamily.</text>
</comment>
<evidence type="ECO:0000256" key="2">
    <source>
        <dbReference type="SAM" id="MobiDB-lite"/>
    </source>
</evidence>
<dbReference type="InterPro" id="IPR015814">
    <property type="entry name" value="Pgluconate_DH_NAD-bd_C"/>
</dbReference>
<sequence length="330" mass="34649">MASAKLATVGILSIGDMGMGIAKLLVAKGFSVATNCAGRSKDTIERVKAAQVTDLSNDTDLVKACDVILSVVPPRDAEATAQRLIDAMALVTKAQPPLYFADMNAVAPSTVKRIAKNIAGANVPITLIDGSILGGPPRPTGGEQGHNAPTPHNVGDWDLPSMPTSGPVSVAEIPGYGATLSAVLNMKHISPDLGASSGLKMCFASLSKGYSAIAIQSYTTAHRMGVLPALQEAMEEIVPARVQQTKNALVGMAPKAYRWVREMEEISKTHAEEGGFEPYLFQGAAGVFKAVAEDTVLGEEKVGQRKRGRTAEDVAAAMAEGLEKKRKKLD</sequence>
<gene>
    <name evidence="5" type="ORF">N0V93_001180</name>
</gene>
<feature type="region of interest" description="Disordered" evidence="2">
    <location>
        <begin position="134"/>
        <end position="155"/>
    </location>
</feature>
<dbReference type="InterPro" id="IPR008927">
    <property type="entry name" value="6-PGluconate_DH-like_C_sf"/>
</dbReference>
<dbReference type="GO" id="GO:0140673">
    <property type="term" value="P:transcription elongation-coupled chromatin remodeling"/>
    <property type="evidence" value="ECO:0007669"/>
    <property type="project" value="TreeGrafter"/>
</dbReference>
<dbReference type="InterPro" id="IPR006115">
    <property type="entry name" value="6PGDH_NADP-bd"/>
</dbReference>
<protein>
    <recommendedName>
        <fullName evidence="7">6-phosphogluconate dehydrogenase</fullName>
    </recommendedName>
</protein>
<accession>A0A9W8Z5F4</accession>
<dbReference type="EMBL" id="JAPEVB010000001">
    <property type="protein sequence ID" value="KAJ4396957.1"/>
    <property type="molecule type" value="Genomic_DNA"/>
</dbReference>
<dbReference type="GO" id="GO:0031491">
    <property type="term" value="F:nucleosome binding"/>
    <property type="evidence" value="ECO:0007669"/>
    <property type="project" value="TreeGrafter"/>
</dbReference>
<dbReference type="InterPro" id="IPR013328">
    <property type="entry name" value="6PGD_dom2"/>
</dbReference>
<dbReference type="InterPro" id="IPR051265">
    <property type="entry name" value="HIBADH-related_NP60_sf"/>
</dbReference>